<feature type="domain" description="Ig-like" evidence="3">
    <location>
        <begin position="7"/>
        <end position="110"/>
    </location>
</feature>
<proteinExistence type="predicted"/>
<dbReference type="EMBL" id="KV968405">
    <property type="protein sequence ID" value="PIO23437.1"/>
    <property type="molecule type" value="Genomic_DNA"/>
</dbReference>
<dbReference type="InterPro" id="IPR003597">
    <property type="entry name" value="Ig_C1-set"/>
</dbReference>
<dbReference type="InterPro" id="IPR003006">
    <property type="entry name" value="Ig/MHC_CS"/>
</dbReference>
<sequence>TDLPWSPVIEEIDKLPILENTEANLQYKISRYISTSELSVTWHKKEKNGNLTYLPKNSSKYKPNTSISQLQPDNTYSCTTSLLITPRLLDDQGSEFICRVKHPSLETPIERSTGPLQVCACPRNQDPIQWSHTDREEAVLILHLHRFYPQSIEIKWTCSCRQLLKSEDESRENIFNSFDVTSKCRVPQEHMMHSDHKIRVTWKHVTMTDPEIREVCVRDSDFPWRPEVTELSNPVLLFGRLVTVQCGISNFFPNDLSVTWFVKERGSQGYVLLERQRGYKITASPQYSDSGYSCTPSVEFTPSSFSSHHGVMFMCKVKHPSLGHPIERITKPLFITSAPVVTDSVKLNPCESEFVLCSVRLEKFFPKNIHLTWTFGENKYIQYTPKKTLLVDDEMETFGVISECKIPWNQLKFPVRVTWEHESKAEPQSTELPGPELPWCPQIEALDTPYLILNTECKIQCRISGYFPKELIVNWFKEEEETRQLVPVTNGINYKIPQPQRQPDNTYSCISSLYFTPTRMDHRLVFICKVRHPSLKEPKEERIGPLKIVELFRRPNIDSLETSMLNGKYKIECKISGYSPERLTVTWIKKGKNECVTKDNKYNIPKIVHERQSDKTFSCTASLSYVPKNEVSEFICRVEHPSLDQPIEKHTGPLQLQQPDTNLQERKTGRYLY</sequence>
<dbReference type="PROSITE" id="PS50835">
    <property type="entry name" value="IG_LIKE"/>
    <property type="match status" value="4"/>
</dbReference>
<reference evidence="5" key="1">
    <citation type="journal article" date="2017" name="Nat. Commun.">
        <title>The North American bullfrog draft genome provides insight into hormonal regulation of long noncoding RNA.</title>
        <authorList>
            <person name="Hammond S.A."/>
            <person name="Warren R.L."/>
            <person name="Vandervalk B.P."/>
            <person name="Kucuk E."/>
            <person name="Khan H."/>
            <person name="Gibb E.A."/>
            <person name="Pandoh P."/>
            <person name="Kirk H."/>
            <person name="Zhao Y."/>
            <person name="Jones M."/>
            <person name="Mungall A.J."/>
            <person name="Coope R."/>
            <person name="Pleasance S."/>
            <person name="Moore R.A."/>
            <person name="Holt R.A."/>
            <person name="Round J.M."/>
            <person name="Ohora S."/>
            <person name="Walle B.V."/>
            <person name="Veldhoen N."/>
            <person name="Helbing C.C."/>
            <person name="Birol I."/>
        </authorList>
    </citation>
    <scope>NUCLEOTIDE SEQUENCE [LARGE SCALE GENOMIC DNA]</scope>
</reference>
<feature type="domain" description="Ig-like" evidence="3">
    <location>
        <begin position="555"/>
        <end position="648"/>
    </location>
</feature>
<dbReference type="Proteomes" id="UP000228934">
    <property type="component" value="Unassembled WGS sequence"/>
</dbReference>
<dbReference type="SUPFAM" id="SSF48726">
    <property type="entry name" value="Immunoglobulin"/>
    <property type="match status" value="4"/>
</dbReference>
<dbReference type="CDD" id="cd00098">
    <property type="entry name" value="IgC1"/>
    <property type="match status" value="2"/>
</dbReference>
<dbReference type="InterPro" id="IPR013783">
    <property type="entry name" value="Ig-like_fold"/>
</dbReference>
<dbReference type="FunFam" id="2.60.40.10:FF:001774">
    <property type="entry name" value="Uncharacterized LOC100216153"/>
    <property type="match status" value="4"/>
</dbReference>
<keyword evidence="5" id="KW-1185">Reference proteome</keyword>
<dbReference type="InterPro" id="IPR036179">
    <property type="entry name" value="Ig-like_dom_sf"/>
</dbReference>
<dbReference type="Gene3D" id="2.60.40.10">
    <property type="entry name" value="Immunoglobulins"/>
    <property type="match status" value="5"/>
</dbReference>
<dbReference type="InterPro" id="IPR007110">
    <property type="entry name" value="Ig-like_dom"/>
</dbReference>
<dbReference type="AlphaFoldDB" id="A0A2G9R6C9"/>
<feature type="non-terminal residue" evidence="4">
    <location>
        <position position="1"/>
    </location>
</feature>
<protein>
    <recommendedName>
        <fullName evidence="3">Ig-like domain-containing protein</fullName>
    </recommendedName>
</protein>
<name>A0A2G9R6C9_AQUCT</name>
<feature type="region of interest" description="Disordered" evidence="2">
    <location>
        <begin position="647"/>
        <end position="673"/>
    </location>
</feature>
<gene>
    <name evidence="4" type="ORF">AB205_0198820</name>
</gene>
<organism evidence="4 5">
    <name type="scientific">Aquarana catesbeiana</name>
    <name type="common">American bullfrog</name>
    <name type="synonym">Rana catesbeiana</name>
    <dbReference type="NCBI Taxonomy" id="8400"/>
    <lineage>
        <taxon>Eukaryota</taxon>
        <taxon>Metazoa</taxon>
        <taxon>Chordata</taxon>
        <taxon>Craniata</taxon>
        <taxon>Vertebrata</taxon>
        <taxon>Euteleostomi</taxon>
        <taxon>Amphibia</taxon>
        <taxon>Batrachia</taxon>
        <taxon>Anura</taxon>
        <taxon>Neobatrachia</taxon>
        <taxon>Ranoidea</taxon>
        <taxon>Ranidae</taxon>
        <taxon>Aquarana</taxon>
    </lineage>
</organism>
<evidence type="ECO:0000313" key="5">
    <source>
        <dbReference type="Proteomes" id="UP000228934"/>
    </source>
</evidence>
<dbReference type="SMART" id="SM00407">
    <property type="entry name" value="IGc1"/>
    <property type="match status" value="3"/>
</dbReference>
<evidence type="ECO:0000256" key="1">
    <source>
        <dbReference type="ARBA" id="ARBA00023319"/>
    </source>
</evidence>
<dbReference type="InterPro" id="IPR050380">
    <property type="entry name" value="Immune_Resp_Modulators"/>
</dbReference>
<feature type="compositionally biased region" description="Basic and acidic residues" evidence="2">
    <location>
        <begin position="663"/>
        <end position="673"/>
    </location>
</feature>
<evidence type="ECO:0000313" key="4">
    <source>
        <dbReference type="EMBL" id="PIO23437.1"/>
    </source>
</evidence>
<feature type="domain" description="Ig-like" evidence="3">
    <location>
        <begin position="427"/>
        <end position="544"/>
    </location>
</feature>
<dbReference type="Pfam" id="PF07654">
    <property type="entry name" value="C1-set"/>
    <property type="match status" value="3"/>
</dbReference>
<dbReference type="PROSITE" id="PS00290">
    <property type="entry name" value="IG_MHC"/>
    <property type="match status" value="3"/>
</dbReference>
<feature type="domain" description="Ig-like" evidence="3">
    <location>
        <begin position="226"/>
        <end position="306"/>
    </location>
</feature>
<accession>A0A2G9R6C9</accession>
<evidence type="ECO:0000259" key="3">
    <source>
        <dbReference type="PROSITE" id="PS50835"/>
    </source>
</evidence>
<keyword evidence="1" id="KW-0393">Immunoglobulin domain</keyword>
<dbReference type="OrthoDB" id="547680at2759"/>
<dbReference type="PANTHER" id="PTHR23411">
    <property type="entry name" value="TAPASIN"/>
    <property type="match status" value="1"/>
</dbReference>
<evidence type="ECO:0000256" key="2">
    <source>
        <dbReference type="SAM" id="MobiDB-lite"/>
    </source>
</evidence>